<dbReference type="Gene3D" id="2.60.40.1650">
    <property type="entry name" value="Porin MspA (Ig-like beta-sandwich domain)"/>
    <property type="match status" value="1"/>
</dbReference>
<feature type="region of interest" description="Disordered" evidence="1">
    <location>
        <begin position="87"/>
        <end position="113"/>
    </location>
</feature>
<feature type="signal peptide" evidence="2">
    <location>
        <begin position="1"/>
        <end position="26"/>
    </location>
</feature>
<evidence type="ECO:0000256" key="2">
    <source>
        <dbReference type="SAM" id="SignalP"/>
    </source>
</evidence>
<dbReference type="Proteomes" id="UP000035088">
    <property type="component" value="Unassembled WGS sequence"/>
</dbReference>
<feature type="chain" id="PRO_5038783862" description="MspA family protein" evidence="2">
    <location>
        <begin position="27"/>
        <end position="232"/>
    </location>
</feature>
<name>G7GYU8_9ACTN</name>
<evidence type="ECO:0000256" key="1">
    <source>
        <dbReference type="SAM" id="MobiDB-lite"/>
    </source>
</evidence>
<organism evidence="3 4">
    <name type="scientific">Gordonia araii NBRC 100433</name>
    <dbReference type="NCBI Taxonomy" id="1073574"/>
    <lineage>
        <taxon>Bacteria</taxon>
        <taxon>Bacillati</taxon>
        <taxon>Actinomycetota</taxon>
        <taxon>Actinomycetes</taxon>
        <taxon>Mycobacteriales</taxon>
        <taxon>Gordoniaceae</taxon>
        <taxon>Gordonia</taxon>
    </lineage>
</organism>
<evidence type="ECO:0000313" key="4">
    <source>
        <dbReference type="Proteomes" id="UP000035088"/>
    </source>
</evidence>
<dbReference type="OrthoDB" id="4540215at2"/>
<gene>
    <name evidence="3" type="ORF">GOARA_021_00100</name>
</gene>
<keyword evidence="2" id="KW-0732">Signal</keyword>
<dbReference type="InterPro" id="IPR006311">
    <property type="entry name" value="TAT_signal"/>
</dbReference>
<dbReference type="PROSITE" id="PS51318">
    <property type="entry name" value="TAT"/>
    <property type="match status" value="1"/>
</dbReference>
<dbReference type="InterPro" id="IPR015286">
    <property type="entry name" value="Porin_fam_mycobact-type"/>
</dbReference>
<accession>G7GYU8</accession>
<protein>
    <recommendedName>
        <fullName evidence="5">MspA family protein</fullName>
    </recommendedName>
</protein>
<evidence type="ECO:0008006" key="5">
    <source>
        <dbReference type="Google" id="ProtNLM"/>
    </source>
</evidence>
<keyword evidence="4" id="KW-1185">Reference proteome</keyword>
<dbReference type="RefSeq" id="WP_007320850.1">
    <property type="nucleotide sequence ID" value="NZ_BAEE01000021.1"/>
</dbReference>
<dbReference type="EMBL" id="BAEE01000021">
    <property type="protein sequence ID" value="GAB08773.1"/>
    <property type="molecule type" value="Genomic_DNA"/>
</dbReference>
<proteinExistence type="predicted"/>
<evidence type="ECO:0000313" key="3">
    <source>
        <dbReference type="EMBL" id="GAB08773.1"/>
    </source>
</evidence>
<sequence>MKILTSPARRAAVRSAAIATALVAAAVGGANPAAEADARFALPDGRARGDGVTLVKTGERVRIGPSMAANGAGRSVWVSGNVKVHAPGVDTREAGPNNGPQGEEARPGSNGVATTGAAATLSVGYVVGCQVDVGQLKLGAEGSLDAAAAFSGAAGSISLPLAPGRVIYAPVSANKKGKQIEEPGTYFLNWRNVQMEIQGCGGYAQARSYAVIEVTGEDHQKITLWGKPFTIG</sequence>
<dbReference type="AlphaFoldDB" id="G7GYU8"/>
<reference evidence="3 4" key="1">
    <citation type="submission" date="2011-11" db="EMBL/GenBank/DDBJ databases">
        <title>Whole genome shotgun sequence of Gordonia araii NBRC 100433.</title>
        <authorList>
            <person name="Yoshida Y."/>
            <person name="Hosoyama A."/>
            <person name="Tsuchikane K."/>
            <person name="Katsumata H."/>
            <person name="Yamazaki S."/>
            <person name="Fujita N."/>
        </authorList>
    </citation>
    <scope>NUCLEOTIDE SEQUENCE [LARGE SCALE GENOMIC DNA]</scope>
    <source>
        <strain evidence="3 4">NBRC 100433</strain>
    </source>
</reference>
<dbReference type="STRING" id="1073574.GOARA_021_00100"/>
<dbReference type="Pfam" id="PF09203">
    <property type="entry name" value="MspA"/>
    <property type="match status" value="1"/>
</dbReference>
<comment type="caution">
    <text evidence="3">The sequence shown here is derived from an EMBL/GenBank/DDBJ whole genome shotgun (WGS) entry which is preliminary data.</text>
</comment>